<dbReference type="PANTHER" id="PTHR47958">
    <property type="entry name" value="ATP-DEPENDENT RNA HELICASE DBP3"/>
    <property type="match status" value="1"/>
</dbReference>
<dbReference type="SUPFAM" id="SSF52540">
    <property type="entry name" value="P-loop containing nucleoside triphosphate hydrolases"/>
    <property type="match status" value="1"/>
</dbReference>
<protein>
    <recommendedName>
        <fullName evidence="3">Helicase C-terminal domain-containing protein</fullName>
    </recommendedName>
</protein>
<gene>
    <name evidence="4" type="ORF">MKW98_020663</name>
</gene>
<dbReference type="PROSITE" id="PS51194">
    <property type="entry name" value="HELICASE_CTER"/>
    <property type="match status" value="1"/>
</dbReference>
<dbReference type="Proteomes" id="UP001202328">
    <property type="component" value="Unassembled WGS sequence"/>
</dbReference>
<dbReference type="CDD" id="cd18787">
    <property type="entry name" value="SF2_C_DEAD"/>
    <property type="match status" value="1"/>
</dbReference>
<dbReference type="SMART" id="SM00490">
    <property type="entry name" value="HELICc"/>
    <property type="match status" value="1"/>
</dbReference>
<evidence type="ECO:0000313" key="4">
    <source>
        <dbReference type="EMBL" id="KAI3958021.1"/>
    </source>
</evidence>
<dbReference type="Pfam" id="PF00271">
    <property type="entry name" value="Helicase_C"/>
    <property type="match status" value="1"/>
</dbReference>
<keyword evidence="5" id="KW-1185">Reference proteome</keyword>
<dbReference type="AlphaFoldDB" id="A0AAD4TJP2"/>
<keyword evidence="1" id="KW-0694">RNA-binding</keyword>
<feature type="compositionally biased region" description="Basic and acidic residues" evidence="2">
    <location>
        <begin position="184"/>
        <end position="202"/>
    </location>
</feature>
<organism evidence="4 5">
    <name type="scientific">Papaver atlanticum</name>
    <dbReference type="NCBI Taxonomy" id="357466"/>
    <lineage>
        <taxon>Eukaryota</taxon>
        <taxon>Viridiplantae</taxon>
        <taxon>Streptophyta</taxon>
        <taxon>Embryophyta</taxon>
        <taxon>Tracheophyta</taxon>
        <taxon>Spermatophyta</taxon>
        <taxon>Magnoliopsida</taxon>
        <taxon>Ranunculales</taxon>
        <taxon>Papaveraceae</taxon>
        <taxon>Papaveroideae</taxon>
        <taxon>Papaver</taxon>
    </lineage>
</organism>
<dbReference type="InterPro" id="IPR001650">
    <property type="entry name" value="Helicase_C-like"/>
</dbReference>
<dbReference type="GO" id="GO:0003723">
    <property type="term" value="F:RNA binding"/>
    <property type="evidence" value="ECO:0007669"/>
    <property type="project" value="UniProtKB-KW"/>
</dbReference>
<sequence>MPPAVERLARKYLRNPVVVTVGTAGKLITQNGIMIKDSEKFNKLQMFLSELNNKTAIVFTNTKQSSDSLSKNLDKKGYRVTVLHGGMSQEQREISLGGFRNKTFNVLVTTDVAGRGIDIKDVAHVINYDMPANIEKYTHRIGRTGRAGNKGVATTFLTSHDTDFFNDLRKTLISSNSRVPPELAMHEAEKFKPRPARRNDYN</sequence>
<proteinExistence type="predicted"/>
<evidence type="ECO:0000256" key="2">
    <source>
        <dbReference type="SAM" id="MobiDB-lite"/>
    </source>
</evidence>
<dbReference type="InterPro" id="IPR027417">
    <property type="entry name" value="P-loop_NTPase"/>
</dbReference>
<name>A0AAD4TJP2_9MAGN</name>
<dbReference type="Gene3D" id="3.40.50.300">
    <property type="entry name" value="P-loop containing nucleotide triphosphate hydrolases"/>
    <property type="match status" value="1"/>
</dbReference>
<feature type="domain" description="Helicase C-terminal" evidence="3">
    <location>
        <begin position="43"/>
        <end position="187"/>
    </location>
</feature>
<dbReference type="EMBL" id="JAJJMB010001184">
    <property type="protein sequence ID" value="KAI3958021.1"/>
    <property type="molecule type" value="Genomic_DNA"/>
</dbReference>
<feature type="region of interest" description="Disordered" evidence="2">
    <location>
        <begin position="183"/>
        <end position="202"/>
    </location>
</feature>
<accession>A0AAD4TJP2</accession>
<evidence type="ECO:0000256" key="1">
    <source>
        <dbReference type="ARBA" id="ARBA00022884"/>
    </source>
</evidence>
<evidence type="ECO:0000313" key="5">
    <source>
        <dbReference type="Proteomes" id="UP001202328"/>
    </source>
</evidence>
<evidence type="ECO:0000259" key="3">
    <source>
        <dbReference type="PROSITE" id="PS51194"/>
    </source>
</evidence>
<reference evidence="4" key="1">
    <citation type="submission" date="2022-04" db="EMBL/GenBank/DDBJ databases">
        <title>A functionally conserved STORR gene fusion in Papaver species that diverged 16.8 million years ago.</title>
        <authorList>
            <person name="Catania T."/>
        </authorList>
    </citation>
    <scope>NUCLEOTIDE SEQUENCE</scope>
    <source>
        <strain evidence="4">S-188037</strain>
    </source>
</reference>
<comment type="caution">
    <text evidence="4">The sequence shown here is derived from an EMBL/GenBank/DDBJ whole genome shotgun (WGS) entry which is preliminary data.</text>
</comment>